<dbReference type="GO" id="GO:0005886">
    <property type="term" value="C:plasma membrane"/>
    <property type="evidence" value="ECO:0007669"/>
    <property type="project" value="UniProtKB-SubCell"/>
</dbReference>
<comment type="subcellular location">
    <subcellularLocation>
        <location evidence="1">Cell membrane</location>
        <topology evidence="1">Multi-pass membrane protein</topology>
    </subcellularLocation>
</comment>
<comment type="similarity">
    <text evidence="2 10">Belongs to the G-protein coupled receptor 1 family.</text>
</comment>
<feature type="transmembrane region" description="Helical" evidence="12">
    <location>
        <begin position="275"/>
        <end position="294"/>
    </location>
</feature>
<dbReference type="PROSITE" id="PS00237">
    <property type="entry name" value="G_PROTEIN_RECEP_F1_1"/>
    <property type="match status" value="1"/>
</dbReference>
<feature type="transmembrane region" description="Helical" evidence="12">
    <location>
        <begin position="20"/>
        <end position="45"/>
    </location>
</feature>
<dbReference type="SUPFAM" id="SSF81321">
    <property type="entry name" value="Family A G protein-coupled receptor-like"/>
    <property type="match status" value="1"/>
</dbReference>
<dbReference type="PRINTS" id="PR00237">
    <property type="entry name" value="GPCRRHODOPSN"/>
</dbReference>
<gene>
    <name evidence="14" type="primary">GR5</name>
</gene>
<dbReference type="PANTHER" id="PTHR24228:SF71">
    <property type="entry name" value="PROTEIN TRAPPED IN ENDODERM-1"/>
    <property type="match status" value="1"/>
</dbReference>
<dbReference type="EMBL" id="KM251701">
    <property type="protein sequence ID" value="AKC58582.1"/>
    <property type="molecule type" value="mRNA"/>
</dbReference>
<evidence type="ECO:0000256" key="6">
    <source>
        <dbReference type="ARBA" id="ARBA00023040"/>
    </source>
</evidence>
<dbReference type="Gene3D" id="1.20.1070.10">
    <property type="entry name" value="Rhodopsin 7-helix transmembrane proteins"/>
    <property type="match status" value="1"/>
</dbReference>
<keyword evidence="6 10" id="KW-0297">G-protein coupled receptor</keyword>
<evidence type="ECO:0000256" key="7">
    <source>
        <dbReference type="ARBA" id="ARBA00023136"/>
    </source>
</evidence>
<evidence type="ECO:0000259" key="13">
    <source>
        <dbReference type="PROSITE" id="PS50262"/>
    </source>
</evidence>
<feature type="transmembrane region" description="Helical" evidence="12">
    <location>
        <begin position="137"/>
        <end position="160"/>
    </location>
</feature>
<keyword evidence="3" id="KW-1003">Cell membrane</keyword>
<evidence type="ECO:0000256" key="1">
    <source>
        <dbReference type="ARBA" id="ARBA00004651"/>
    </source>
</evidence>
<organism evidence="14">
    <name type="scientific">Anomala corpulenta</name>
    <dbReference type="NCBI Taxonomy" id="931571"/>
    <lineage>
        <taxon>Eukaryota</taxon>
        <taxon>Metazoa</taxon>
        <taxon>Ecdysozoa</taxon>
        <taxon>Arthropoda</taxon>
        <taxon>Hexapoda</taxon>
        <taxon>Insecta</taxon>
        <taxon>Pterygota</taxon>
        <taxon>Neoptera</taxon>
        <taxon>Endopterygota</taxon>
        <taxon>Coleoptera</taxon>
        <taxon>Polyphaga</taxon>
        <taxon>Scarabaeiformia</taxon>
        <taxon>Scarabaeidae</taxon>
        <taxon>Rutelinae</taxon>
        <taxon>Anomala</taxon>
    </lineage>
</organism>
<dbReference type="InterPro" id="IPR000276">
    <property type="entry name" value="GPCR_Rhodpsn"/>
</dbReference>
<dbReference type="Pfam" id="PF00001">
    <property type="entry name" value="7tm_1"/>
    <property type="match status" value="1"/>
</dbReference>
<evidence type="ECO:0000256" key="4">
    <source>
        <dbReference type="ARBA" id="ARBA00022692"/>
    </source>
</evidence>
<dbReference type="PANTHER" id="PTHR24228">
    <property type="entry name" value="B2 BRADYKININ RECEPTOR/ANGIOTENSIN II RECEPTOR"/>
    <property type="match status" value="1"/>
</dbReference>
<feature type="transmembrane region" description="Helical" evidence="12">
    <location>
        <begin position="242"/>
        <end position="263"/>
    </location>
</feature>
<keyword evidence="8 10" id="KW-0675">Receptor</keyword>
<dbReference type="PROSITE" id="PS50262">
    <property type="entry name" value="G_PROTEIN_RECEP_F1_2"/>
    <property type="match status" value="1"/>
</dbReference>
<feature type="transmembrane region" description="Helical" evidence="12">
    <location>
        <begin position="185"/>
        <end position="207"/>
    </location>
</feature>
<evidence type="ECO:0000256" key="3">
    <source>
        <dbReference type="ARBA" id="ARBA00022475"/>
    </source>
</evidence>
<evidence type="ECO:0000256" key="10">
    <source>
        <dbReference type="RuleBase" id="RU000688"/>
    </source>
</evidence>
<keyword evidence="7 12" id="KW-0472">Membrane</keyword>
<feature type="domain" description="G-protein coupled receptors family 1 profile" evidence="13">
    <location>
        <begin position="36"/>
        <end position="291"/>
    </location>
</feature>
<sequence length="345" mass="39073">MNRTIMSGEIFIKYPKAATIFAAICAILFCIVGFLGNFVTILALARCPKLISQATTAFVLSLCISDLIFCSVSLPLIASRYIYERWILGMTCCKLFPVLLYGNVALSLLNMVAITINRYTIISYYPYYSKLYSKISILVQLVFIWAGSFLIMLPPLLGIWGQLGLHPPTFSCTILEKNGKSPKKFIFLVGFALPCVVIIISYICIYLKVKKSTKKLRKHQVNDSTRNKNSRREREDGRLTKLMLLIFVCFVFCFLPLMCVNVFDDEVRYPTLHVFASILAWASSVVNPFIYAASNRQYRSAYSKLFNVFRSSMTATDSRQLSNSHKSRGTDNKNNHQLAKVVPAE</sequence>
<feature type="transmembrane region" description="Helical" evidence="12">
    <location>
        <begin position="57"/>
        <end position="78"/>
    </location>
</feature>
<evidence type="ECO:0000256" key="12">
    <source>
        <dbReference type="SAM" id="Phobius"/>
    </source>
</evidence>
<keyword evidence="4 10" id="KW-0812">Transmembrane</keyword>
<evidence type="ECO:0000256" key="8">
    <source>
        <dbReference type="ARBA" id="ARBA00023170"/>
    </source>
</evidence>
<dbReference type="AlphaFoldDB" id="A0A0E3U2L3"/>
<keyword evidence="5 12" id="KW-1133">Transmembrane helix</keyword>
<protein>
    <submittedName>
        <fullName evidence="14">Gustatory receptor 5</fullName>
    </submittedName>
</protein>
<evidence type="ECO:0000256" key="9">
    <source>
        <dbReference type="ARBA" id="ARBA00023224"/>
    </source>
</evidence>
<name>A0A0E3U2L3_9SCAR</name>
<dbReference type="FunFam" id="1.20.1070.10:FF:000312">
    <property type="entry name" value="protein trapped in endoderm-1"/>
    <property type="match status" value="1"/>
</dbReference>
<evidence type="ECO:0000313" key="14">
    <source>
        <dbReference type="EMBL" id="AKC58582.1"/>
    </source>
</evidence>
<dbReference type="CDD" id="cd15210">
    <property type="entry name" value="7tmA_GPR84-like"/>
    <property type="match status" value="1"/>
</dbReference>
<keyword evidence="9 10" id="KW-0807">Transducer</keyword>
<evidence type="ECO:0000256" key="11">
    <source>
        <dbReference type="SAM" id="MobiDB-lite"/>
    </source>
</evidence>
<feature type="region of interest" description="Disordered" evidence="11">
    <location>
        <begin position="317"/>
        <end position="345"/>
    </location>
</feature>
<dbReference type="SMART" id="SM01381">
    <property type="entry name" value="7TM_GPCR_Srsx"/>
    <property type="match status" value="1"/>
</dbReference>
<accession>A0A0E3U2L3</accession>
<proteinExistence type="evidence at transcript level"/>
<dbReference type="InterPro" id="IPR017452">
    <property type="entry name" value="GPCR_Rhodpsn_7TM"/>
</dbReference>
<feature type="transmembrane region" description="Helical" evidence="12">
    <location>
        <begin position="98"/>
        <end position="116"/>
    </location>
</feature>
<dbReference type="GO" id="GO:0004930">
    <property type="term" value="F:G protein-coupled receptor activity"/>
    <property type="evidence" value="ECO:0007669"/>
    <property type="project" value="UniProtKB-KW"/>
</dbReference>
<evidence type="ECO:0000256" key="5">
    <source>
        <dbReference type="ARBA" id="ARBA00022989"/>
    </source>
</evidence>
<reference evidence="14" key="1">
    <citation type="journal article" date="2015" name="PLoS ONE">
        <title>Chemosensory Gene Families in Adult Antennae of Anomala corpulenta Motschulsky (Coleoptera: Scarabaeidae: Rutelinae).</title>
        <authorList>
            <person name="Li X."/>
            <person name="Ju Q."/>
            <person name="Jie W."/>
            <person name="Li F."/>
            <person name="Jiang X."/>
            <person name="Hu J."/>
            <person name="Qu M."/>
        </authorList>
    </citation>
    <scope>NUCLEOTIDE SEQUENCE</scope>
</reference>
<evidence type="ECO:0000256" key="2">
    <source>
        <dbReference type="ARBA" id="ARBA00010663"/>
    </source>
</evidence>